<proteinExistence type="predicted"/>
<dbReference type="EMBL" id="GBXM01024847">
    <property type="protein sequence ID" value="JAH83730.1"/>
    <property type="molecule type" value="Transcribed_RNA"/>
</dbReference>
<name>A0A0E9W2G9_ANGAN</name>
<dbReference type="AlphaFoldDB" id="A0A0E9W2G9"/>
<reference evidence="1" key="1">
    <citation type="submission" date="2014-11" db="EMBL/GenBank/DDBJ databases">
        <authorList>
            <person name="Amaro Gonzalez C."/>
        </authorList>
    </citation>
    <scope>NUCLEOTIDE SEQUENCE</scope>
</reference>
<protein>
    <submittedName>
        <fullName evidence="1">Uncharacterized protein</fullName>
    </submittedName>
</protein>
<accession>A0A0E9W2G9</accession>
<reference evidence="1" key="2">
    <citation type="journal article" date="2015" name="Fish Shellfish Immunol.">
        <title>Early steps in the European eel (Anguilla anguilla)-Vibrio vulnificus interaction in the gills: Role of the RtxA13 toxin.</title>
        <authorList>
            <person name="Callol A."/>
            <person name="Pajuelo D."/>
            <person name="Ebbesson L."/>
            <person name="Teles M."/>
            <person name="MacKenzie S."/>
            <person name="Amaro C."/>
        </authorList>
    </citation>
    <scope>NUCLEOTIDE SEQUENCE</scope>
</reference>
<sequence length="61" mass="6361">MCIYVGLLVHVAPAHDLAAVVVGKVSPLLAGRWAAQTGSSWRTVRRSASSASPGQCRGGWD</sequence>
<evidence type="ECO:0000313" key="1">
    <source>
        <dbReference type="EMBL" id="JAH83730.1"/>
    </source>
</evidence>
<organism evidence="1">
    <name type="scientific">Anguilla anguilla</name>
    <name type="common">European freshwater eel</name>
    <name type="synonym">Muraena anguilla</name>
    <dbReference type="NCBI Taxonomy" id="7936"/>
    <lineage>
        <taxon>Eukaryota</taxon>
        <taxon>Metazoa</taxon>
        <taxon>Chordata</taxon>
        <taxon>Craniata</taxon>
        <taxon>Vertebrata</taxon>
        <taxon>Euteleostomi</taxon>
        <taxon>Actinopterygii</taxon>
        <taxon>Neopterygii</taxon>
        <taxon>Teleostei</taxon>
        <taxon>Anguilliformes</taxon>
        <taxon>Anguillidae</taxon>
        <taxon>Anguilla</taxon>
    </lineage>
</organism>